<organism evidence="2 3">
    <name type="scientific">Candidatus Andeanibacterium colombiense</name>
    <dbReference type="NCBI Taxonomy" id="3121345"/>
    <lineage>
        <taxon>Bacteria</taxon>
        <taxon>Pseudomonadati</taxon>
        <taxon>Pseudomonadota</taxon>
        <taxon>Alphaproteobacteria</taxon>
        <taxon>Sphingomonadales</taxon>
        <taxon>Sphingomonadaceae</taxon>
        <taxon>Candidatus Andeanibacterium</taxon>
    </lineage>
</organism>
<dbReference type="InterPro" id="IPR029060">
    <property type="entry name" value="PIN-like_dom_sf"/>
</dbReference>
<gene>
    <name evidence="2" type="ORF">P0Y56_07395</name>
</gene>
<dbReference type="KEGG" id="acob:P0Y56_07395"/>
<proteinExistence type="predicted"/>
<dbReference type="Gene3D" id="3.40.50.1010">
    <property type="entry name" value="5'-nuclease"/>
    <property type="match status" value="1"/>
</dbReference>
<accession>A0AAJ5XB93</accession>
<protein>
    <submittedName>
        <fullName evidence="2">Type II toxin-antitoxin system VapC family toxin</fullName>
    </submittedName>
</protein>
<evidence type="ECO:0000259" key="1">
    <source>
        <dbReference type="Pfam" id="PF01850"/>
    </source>
</evidence>
<dbReference type="InterPro" id="IPR002716">
    <property type="entry name" value="PIN_dom"/>
</dbReference>
<reference evidence="2" key="1">
    <citation type="submission" date="2023-03" db="EMBL/GenBank/DDBJ databases">
        <title>Andean soil-derived lignocellulolytic bacterial consortium as a source of novel taxa and putative plastic-active enzymes.</title>
        <authorList>
            <person name="Diaz-Garcia L."/>
            <person name="Chuvochina M."/>
            <person name="Feuerriegel G."/>
            <person name="Bunk B."/>
            <person name="Sproer C."/>
            <person name="Streit W.R."/>
            <person name="Rodriguez L.M."/>
            <person name="Overmann J."/>
            <person name="Jimenez D.J."/>
        </authorList>
    </citation>
    <scope>NUCLEOTIDE SEQUENCE</scope>
    <source>
        <strain evidence="2">MAG 26</strain>
    </source>
</reference>
<name>A0AAJ5XB93_9SPHN</name>
<dbReference type="Proteomes" id="UP001218362">
    <property type="component" value="Chromosome"/>
</dbReference>
<dbReference type="EMBL" id="CP119316">
    <property type="protein sequence ID" value="WEK48111.1"/>
    <property type="molecule type" value="Genomic_DNA"/>
</dbReference>
<dbReference type="SUPFAM" id="SSF88723">
    <property type="entry name" value="PIN domain-like"/>
    <property type="match status" value="1"/>
</dbReference>
<evidence type="ECO:0000313" key="3">
    <source>
        <dbReference type="Proteomes" id="UP001218362"/>
    </source>
</evidence>
<sequence>MILIDSNVLIDAIEPDSEWYAWSSGQLASIEPTAGFINPIIVREISPRFAEFESLVKVVRFFGLPVREITLEVSWRAGQAHLDWIRHGGRRGSLLPDLLIGAHAAVENARILTRDPRRFRTYFPELELLMPETDND</sequence>
<dbReference type="Pfam" id="PF01850">
    <property type="entry name" value="PIN"/>
    <property type="match status" value="1"/>
</dbReference>
<evidence type="ECO:0000313" key="2">
    <source>
        <dbReference type="EMBL" id="WEK48111.1"/>
    </source>
</evidence>
<dbReference type="AlphaFoldDB" id="A0AAJ5XB93"/>
<feature type="domain" description="PIN" evidence="1">
    <location>
        <begin position="2"/>
        <end position="120"/>
    </location>
</feature>